<feature type="region of interest" description="Disordered" evidence="1">
    <location>
        <begin position="174"/>
        <end position="198"/>
    </location>
</feature>
<name>A0A1Y2BK42_9TREE</name>
<sequence>MAELTSETPVQSIVITGISRATGSCFDRLESWPPQTLSNLDIDTPSISPRDLRVPGPMSESEQTLKVAYQNASALSSILFGVLAKRSSLAQSLTCDVRIRNVPQYAFRWPCHPPRSEEVKEDWLQTVSTRASDMTLAVPSTYQAVSSQYTEGKGRSKSSLLLVAGSISEDGKLINPVTSEQTAAGPTSEDGKSSTKPMTLRIQVDDNVTEFVRRKARHTFFSVRS</sequence>
<evidence type="ECO:0000313" key="2">
    <source>
        <dbReference type="EMBL" id="ORY34970.1"/>
    </source>
</evidence>
<feature type="compositionally biased region" description="Polar residues" evidence="1">
    <location>
        <begin position="176"/>
        <end position="185"/>
    </location>
</feature>
<comment type="caution">
    <text evidence="2">The sequence shown here is derived from an EMBL/GenBank/DDBJ whole genome shotgun (WGS) entry which is preliminary data.</text>
</comment>
<organism evidence="2 3">
    <name type="scientific">Naematelia encephala</name>
    <dbReference type="NCBI Taxonomy" id="71784"/>
    <lineage>
        <taxon>Eukaryota</taxon>
        <taxon>Fungi</taxon>
        <taxon>Dikarya</taxon>
        <taxon>Basidiomycota</taxon>
        <taxon>Agaricomycotina</taxon>
        <taxon>Tremellomycetes</taxon>
        <taxon>Tremellales</taxon>
        <taxon>Naemateliaceae</taxon>
        <taxon>Naematelia</taxon>
    </lineage>
</organism>
<dbReference type="Proteomes" id="UP000193986">
    <property type="component" value="Unassembled WGS sequence"/>
</dbReference>
<protein>
    <submittedName>
        <fullName evidence="2">Uncharacterized protein</fullName>
    </submittedName>
</protein>
<keyword evidence="3" id="KW-1185">Reference proteome</keyword>
<reference evidence="2 3" key="1">
    <citation type="submission" date="2016-07" db="EMBL/GenBank/DDBJ databases">
        <title>Pervasive Adenine N6-methylation of Active Genes in Fungi.</title>
        <authorList>
            <consortium name="DOE Joint Genome Institute"/>
            <person name="Mondo S.J."/>
            <person name="Dannebaum R.O."/>
            <person name="Kuo R.C."/>
            <person name="Labutti K."/>
            <person name="Haridas S."/>
            <person name="Kuo A."/>
            <person name="Salamov A."/>
            <person name="Ahrendt S.R."/>
            <person name="Lipzen A."/>
            <person name="Sullivan W."/>
            <person name="Andreopoulos W.B."/>
            <person name="Clum A."/>
            <person name="Lindquist E."/>
            <person name="Daum C."/>
            <person name="Ramamoorthy G.K."/>
            <person name="Gryganskyi A."/>
            <person name="Culley D."/>
            <person name="Magnuson J.K."/>
            <person name="James T.Y."/>
            <person name="O'Malley M.A."/>
            <person name="Stajich J.E."/>
            <person name="Spatafora J.W."/>
            <person name="Visel A."/>
            <person name="Grigoriev I.V."/>
        </authorList>
    </citation>
    <scope>NUCLEOTIDE SEQUENCE [LARGE SCALE GENOMIC DNA]</scope>
    <source>
        <strain evidence="2 3">68-887.2</strain>
    </source>
</reference>
<accession>A0A1Y2BK42</accession>
<evidence type="ECO:0000256" key="1">
    <source>
        <dbReference type="SAM" id="MobiDB-lite"/>
    </source>
</evidence>
<dbReference type="InParanoid" id="A0A1Y2BK42"/>
<dbReference type="AlphaFoldDB" id="A0A1Y2BK42"/>
<gene>
    <name evidence="2" type="ORF">BCR39DRAFT_556470</name>
</gene>
<dbReference type="EMBL" id="MCFC01000002">
    <property type="protein sequence ID" value="ORY34970.1"/>
    <property type="molecule type" value="Genomic_DNA"/>
</dbReference>
<evidence type="ECO:0000313" key="3">
    <source>
        <dbReference type="Proteomes" id="UP000193986"/>
    </source>
</evidence>
<proteinExistence type="predicted"/>